<sequence length="251" mass="26782">MNNMERCMDSNRPPPLDRGTLHRVLVADDDASTRQFLSGALVSLGFEVTLAVDGADALRLARTQRFDALLLDCRMPHGGALEILRDLHDSIDAASAGVPAFATSAEITPLLRGDLDAAGFVGAIEKPCRLAALGHALDAVLGVDRRVVVLDDAEGLVATGDAHTMAALRTLLQAELHDLRSELHALAHDPASLVERMHRLRSACGFCGAARLGAQAKAMQGHVVEARQAAPAVVERFRRELEATIEALARP</sequence>
<dbReference type="InterPro" id="IPR001789">
    <property type="entry name" value="Sig_transdc_resp-reg_receiver"/>
</dbReference>
<dbReference type="CDD" id="cd17546">
    <property type="entry name" value="REC_hyHK_CKI1_RcsC-like"/>
    <property type="match status" value="1"/>
</dbReference>
<dbReference type="KEGG" id="lpy:FIV34_08505"/>
<dbReference type="Pfam" id="PF00072">
    <property type="entry name" value="Response_reg"/>
    <property type="match status" value="1"/>
</dbReference>
<dbReference type="EMBL" id="CP041046">
    <property type="protein sequence ID" value="QDE39236.1"/>
    <property type="molecule type" value="Genomic_DNA"/>
</dbReference>
<evidence type="ECO:0000313" key="4">
    <source>
        <dbReference type="EMBL" id="QDE39236.1"/>
    </source>
</evidence>
<dbReference type="AlphaFoldDB" id="A0A4Y5Z2X9"/>
<dbReference type="Gene3D" id="3.40.50.2300">
    <property type="match status" value="1"/>
</dbReference>
<evidence type="ECO:0000259" key="3">
    <source>
        <dbReference type="PROSITE" id="PS50110"/>
    </source>
</evidence>
<dbReference type="SUPFAM" id="SSF52172">
    <property type="entry name" value="CheY-like"/>
    <property type="match status" value="1"/>
</dbReference>
<dbReference type="PANTHER" id="PTHR44591">
    <property type="entry name" value="STRESS RESPONSE REGULATOR PROTEIN 1"/>
    <property type="match status" value="1"/>
</dbReference>
<dbReference type="InterPro" id="IPR011006">
    <property type="entry name" value="CheY-like_superfamily"/>
</dbReference>
<dbReference type="PROSITE" id="PS50110">
    <property type="entry name" value="RESPONSE_REGULATORY"/>
    <property type="match status" value="1"/>
</dbReference>
<dbReference type="SUPFAM" id="SSF47226">
    <property type="entry name" value="Histidine-containing phosphotransfer domain, HPT domain"/>
    <property type="match status" value="1"/>
</dbReference>
<dbReference type="Gene3D" id="1.20.120.160">
    <property type="entry name" value="HPT domain"/>
    <property type="match status" value="1"/>
</dbReference>
<feature type="modified residue" description="4-aspartylphosphate" evidence="2">
    <location>
        <position position="72"/>
    </location>
</feature>
<dbReference type="PANTHER" id="PTHR44591:SF3">
    <property type="entry name" value="RESPONSE REGULATORY DOMAIN-CONTAINING PROTEIN"/>
    <property type="match status" value="1"/>
</dbReference>
<dbReference type="Proteomes" id="UP000316093">
    <property type="component" value="Chromosome"/>
</dbReference>
<gene>
    <name evidence="4" type="ORF">FIV34_08505</name>
</gene>
<reference evidence="4 5" key="1">
    <citation type="submission" date="2019-06" db="EMBL/GenBank/DDBJ databases">
        <title>A complete genome sequence for Luteibacter pinisoli MAH-14.</title>
        <authorList>
            <person name="Baltrus D.A."/>
        </authorList>
    </citation>
    <scope>NUCLEOTIDE SEQUENCE [LARGE SCALE GENOMIC DNA]</scope>
    <source>
        <strain evidence="4 5">MAH-14</strain>
    </source>
</reference>
<keyword evidence="5" id="KW-1185">Reference proteome</keyword>
<keyword evidence="1 2" id="KW-0597">Phosphoprotein</keyword>
<dbReference type="InterPro" id="IPR050595">
    <property type="entry name" value="Bact_response_regulator"/>
</dbReference>
<dbReference type="OrthoDB" id="5966285at2"/>
<evidence type="ECO:0000313" key="5">
    <source>
        <dbReference type="Proteomes" id="UP000316093"/>
    </source>
</evidence>
<evidence type="ECO:0000256" key="1">
    <source>
        <dbReference type="ARBA" id="ARBA00022553"/>
    </source>
</evidence>
<organism evidence="4 5">
    <name type="scientific">Luteibacter pinisoli</name>
    <dbReference type="NCBI Taxonomy" id="2589080"/>
    <lineage>
        <taxon>Bacteria</taxon>
        <taxon>Pseudomonadati</taxon>
        <taxon>Pseudomonadota</taxon>
        <taxon>Gammaproteobacteria</taxon>
        <taxon>Lysobacterales</taxon>
        <taxon>Rhodanobacteraceae</taxon>
        <taxon>Luteibacter</taxon>
    </lineage>
</organism>
<proteinExistence type="predicted"/>
<evidence type="ECO:0000256" key="2">
    <source>
        <dbReference type="PROSITE-ProRule" id="PRU00169"/>
    </source>
</evidence>
<dbReference type="InterPro" id="IPR036641">
    <property type="entry name" value="HPT_dom_sf"/>
</dbReference>
<feature type="domain" description="Response regulatory" evidence="3">
    <location>
        <begin position="23"/>
        <end position="141"/>
    </location>
</feature>
<protein>
    <submittedName>
        <fullName evidence="4">Response regulator</fullName>
    </submittedName>
</protein>
<dbReference type="SMART" id="SM00448">
    <property type="entry name" value="REC"/>
    <property type="match status" value="1"/>
</dbReference>
<name>A0A4Y5Z2X9_9GAMM</name>
<accession>A0A4Y5Z2X9</accession>
<dbReference type="GO" id="GO:0000160">
    <property type="term" value="P:phosphorelay signal transduction system"/>
    <property type="evidence" value="ECO:0007669"/>
    <property type="project" value="InterPro"/>
</dbReference>